<feature type="modified residue" description="4-aspartylphosphate" evidence="10">
    <location>
        <position position="71"/>
    </location>
</feature>
<keyword evidence="3" id="KW-0678">Repressor</keyword>
<keyword evidence="9" id="KW-0804">Transcription</keyword>
<dbReference type="GO" id="GO:0005829">
    <property type="term" value="C:cytosol"/>
    <property type="evidence" value="ECO:0007669"/>
    <property type="project" value="TreeGrafter"/>
</dbReference>
<comment type="caution">
    <text evidence="14">The sequence shown here is derived from an EMBL/GenBank/DDBJ whole genome shotgun (WGS) entry which is preliminary data.</text>
</comment>
<dbReference type="PROSITE" id="PS50110">
    <property type="entry name" value="RESPONSE_REGULATORY"/>
    <property type="match status" value="1"/>
</dbReference>
<reference evidence="14 15" key="1">
    <citation type="submission" date="2006-06" db="EMBL/GenBank/DDBJ databases">
        <authorList>
            <person name="Moran M.A."/>
            <person name="Ferriera S."/>
            <person name="Johnson J."/>
            <person name="Kravitz S."/>
            <person name="Beeson K."/>
            <person name="Sutton G."/>
            <person name="Rogers Y.-H."/>
            <person name="Friedman R."/>
            <person name="Frazier M."/>
            <person name="Venter J.C."/>
        </authorList>
    </citation>
    <scope>NUCLEOTIDE SEQUENCE [LARGE SCALE GENOMIC DNA]</scope>
    <source>
        <strain evidence="14 15">E-37</strain>
    </source>
</reference>
<dbReference type="InterPro" id="IPR001867">
    <property type="entry name" value="OmpR/PhoB-type_DNA-bd"/>
</dbReference>
<feature type="DNA-binding region" description="OmpR/PhoB-type" evidence="11">
    <location>
        <begin position="147"/>
        <end position="243"/>
    </location>
</feature>
<keyword evidence="2" id="KW-0963">Cytoplasm</keyword>
<proteinExistence type="predicted"/>
<evidence type="ECO:0000313" key="14">
    <source>
        <dbReference type="EMBL" id="EBA07056.1"/>
    </source>
</evidence>
<dbReference type="AlphaFoldDB" id="A3K6S9"/>
<dbReference type="PROSITE" id="PS51755">
    <property type="entry name" value="OMPR_PHOB"/>
    <property type="match status" value="1"/>
</dbReference>
<evidence type="ECO:0000256" key="10">
    <source>
        <dbReference type="PROSITE-ProRule" id="PRU00169"/>
    </source>
</evidence>
<dbReference type="Pfam" id="PF00486">
    <property type="entry name" value="Trans_reg_C"/>
    <property type="match status" value="1"/>
</dbReference>
<evidence type="ECO:0000259" key="13">
    <source>
        <dbReference type="PROSITE" id="PS51755"/>
    </source>
</evidence>
<protein>
    <submittedName>
        <fullName evidence="14">Probable two-component response regulator</fullName>
    </submittedName>
</protein>
<evidence type="ECO:0000256" key="5">
    <source>
        <dbReference type="ARBA" id="ARBA00023012"/>
    </source>
</evidence>
<keyword evidence="6" id="KW-0805">Transcription regulation</keyword>
<evidence type="ECO:0000256" key="1">
    <source>
        <dbReference type="ARBA" id="ARBA00004496"/>
    </source>
</evidence>
<dbReference type="PANTHER" id="PTHR48111:SF55">
    <property type="entry name" value="AEROBIC RESPIRATION CONTROL PROTEIN ARCA"/>
    <property type="match status" value="1"/>
</dbReference>
<feature type="domain" description="OmpR/PhoB-type" evidence="13">
    <location>
        <begin position="147"/>
        <end position="243"/>
    </location>
</feature>
<dbReference type="InterPro" id="IPR036388">
    <property type="entry name" value="WH-like_DNA-bd_sf"/>
</dbReference>
<comment type="subcellular location">
    <subcellularLocation>
        <location evidence="1">Cytoplasm</location>
    </subcellularLocation>
</comment>
<dbReference type="SUPFAM" id="SSF52172">
    <property type="entry name" value="CheY-like"/>
    <property type="match status" value="1"/>
</dbReference>
<dbReference type="PANTHER" id="PTHR48111">
    <property type="entry name" value="REGULATOR OF RPOS"/>
    <property type="match status" value="1"/>
</dbReference>
<evidence type="ECO:0000313" key="15">
    <source>
        <dbReference type="Proteomes" id="UP000005713"/>
    </source>
</evidence>
<accession>A3K6S9</accession>
<dbReference type="GO" id="GO:0032993">
    <property type="term" value="C:protein-DNA complex"/>
    <property type="evidence" value="ECO:0007669"/>
    <property type="project" value="TreeGrafter"/>
</dbReference>
<dbReference type="eggNOG" id="COG0745">
    <property type="taxonomic scope" value="Bacteria"/>
</dbReference>
<keyword evidence="7 11" id="KW-0238">DNA-binding</keyword>
<dbReference type="GO" id="GO:0006355">
    <property type="term" value="P:regulation of DNA-templated transcription"/>
    <property type="evidence" value="ECO:0007669"/>
    <property type="project" value="InterPro"/>
</dbReference>
<evidence type="ECO:0000256" key="11">
    <source>
        <dbReference type="PROSITE-ProRule" id="PRU01091"/>
    </source>
</evidence>
<evidence type="ECO:0000256" key="8">
    <source>
        <dbReference type="ARBA" id="ARBA00023159"/>
    </source>
</evidence>
<gene>
    <name evidence="14" type="ORF">SSE37_12701</name>
</gene>
<dbReference type="SMART" id="SM00862">
    <property type="entry name" value="Trans_reg_C"/>
    <property type="match status" value="1"/>
</dbReference>
<dbReference type="Gene3D" id="1.10.10.10">
    <property type="entry name" value="Winged helix-like DNA-binding domain superfamily/Winged helix DNA-binding domain"/>
    <property type="match status" value="1"/>
</dbReference>
<dbReference type="GO" id="GO:0000156">
    <property type="term" value="F:phosphorelay response regulator activity"/>
    <property type="evidence" value="ECO:0007669"/>
    <property type="project" value="TreeGrafter"/>
</dbReference>
<evidence type="ECO:0000259" key="12">
    <source>
        <dbReference type="PROSITE" id="PS50110"/>
    </source>
</evidence>
<dbReference type="Pfam" id="PF00072">
    <property type="entry name" value="Response_reg"/>
    <property type="match status" value="1"/>
</dbReference>
<evidence type="ECO:0000256" key="6">
    <source>
        <dbReference type="ARBA" id="ARBA00023015"/>
    </source>
</evidence>
<evidence type="ECO:0000256" key="9">
    <source>
        <dbReference type="ARBA" id="ARBA00023163"/>
    </source>
</evidence>
<keyword evidence="8" id="KW-0010">Activator</keyword>
<dbReference type="InterPro" id="IPR039420">
    <property type="entry name" value="WalR-like"/>
</dbReference>
<dbReference type="InterPro" id="IPR001789">
    <property type="entry name" value="Sig_transdc_resp-reg_receiver"/>
</dbReference>
<dbReference type="InterPro" id="IPR011006">
    <property type="entry name" value="CheY-like_superfamily"/>
</dbReference>
<keyword evidence="5" id="KW-0902">Two-component regulatory system</keyword>
<dbReference type="GO" id="GO:0000976">
    <property type="term" value="F:transcription cis-regulatory region binding"/>
    <property type="evidence" value="ECO:0007669"/>
    <property type="project" value="TreeGrafter"/>
</dbReference>
<keyword evidence="15" id="KW-1185">Reference proteome</keyword>
<keyword evidence="4 10" id="KW-0597">Phosphoprotein</keyword>
<dbReference type="Proteomes" id="UP000005713">
    <property type="component" value="Unassembled WGS sequence"/>
</dbReference>
<organism evidence="14 15">
    <name type="scientific">Sagittula stellata (strain ATCC 700073 / DSM 11524 / E-37)</name>
    <dbReference type="NCBI Taxonomy" id="388399"/>
    <lineage>
        <taxon>Bacteria</taxon>
        <taxon>Pseudomonadati</taxon>
        <taxon>Pseudomonadota</taxon>
        <taxon>Alphaproteobacteria</taxon>
        <taxon>Rhodobacterales</taxon>
        <taxon>Roseobacteraceae</taxon>
        <taxon>Sagittula</taxon>
    </lineage>
</organism>
<dbReference type="Gene3D" id="3.40.50.2300">
    <property type="match status" value="1"/>
</dbReference>
<evidence type="ECO:0000256" key="2">
    <source>
        <dbReference type="ARBA" id="ARBA00022490"/>
    </source>
</evidence>
<dbReference type="SMART" id="SM00448">
    <property type="entry name" value="REC"/>
    <property type="match status" value="1"/>
</dbReference>
<dbReference type="EMBL" id="AAYA01000011">
    <property type="protein sequence ID" value="EBA07056.1"/>
    <property type="molecule type" value="Genomic_DNA"/>
</dbReference>
<evidence type="ECO:0000256" key="7">
    <source>
        <dbReference type="ARBA" id="ARBA00023125"/>
    </source>
</evidence>
<sequence>MGRGMTVRTHSARPQSGAKRATVLCIDDDPLVQLMLEDIVAGAGADFIIAGSAREAEDVLADTPFDLVLLDRRLPDSDGLLLLHAIKRESDCPVIILSTMDKSRDKLLGIGLGATEYVTKPFNPLELSSRIRQLLNAHSDTSNQAEHSIFEIAGMTFDPRSRRLDTDGQHVILAPAETRLLHALLLNEGQVQTRDQLSQFTCGREWSPGDRTVDVLINRLRGRIRAFPVTIVTVHRAGYLLVPQVEDAPKQ</sequence>
<feature type="domain" description="Response regulatory" evidence="12">
    <location>
        <begin position="22"/>
        <end position="135"/>
    </location>
</feature>
<evidence type="ECO:0000256" key="3">
    <source>
        <dbReference type="ARBA" id="ARBA00022491"/>
    </source>
</evidence>
<evidence type="ECO:0000256" key="4">
    <source>
        <dbReference type="ARBA" id="ARBA00022553"/>
    </source>
</evidence>
<name>A3K6S9_SAGS3</name>
<dbReference type="CDD" id="cd00383">
    <property type="entry name" value="trans_reg_C"/>
    <property type="match status" value="1"/>
</dbReference>